<dbReference type="Proteomes" id="UP000326582">
    <property type="component" value="Chromosome 4"/>
</dbReference>
<evidence type="ECO:0000313" key="2">
    <source>
        <dbReference type="Proteomes" id="UP000326582"/>
    </source>
</evidence>
<accession>A0ACD0WMG5</accession>
<gene>
    <name evidence="1" type="ORF">EJF14_40633</name>
</gene>
<protein>
    <submittedName>
        <fullName evidence="1">D-xylose 1-dehydrogenase</fullName>
    </submittedName>
</protein>
<evidence type="ECO:0000313" key="1">
    <source>
        <dbReference type="EMBL" id="QFZ28590.1"/>
    </source>
</evidence>
<proteinExistence type="predicted"/>
<organism evidence="1 2">
    <name type="scientific">Clavispora lusitaniae</name>
    <name type="common">Candida lusitaniae</name>
    <dbReference type="NCBI Taxonomy" id="36911"/>
    <lineage>
        <taxon>Eukaryota</taxon>
        <taxon>Fungi</taxon>
        <taxon>Dikarya</taxon>
        <taxon>Ascomycota</taxon>
        <taxon>Saccharomycotina</taxon>
        <taxon>Pichiomycetes</taxon>
        <taxon>Metschnikowiaceae</taxon>
        <taxon>Clavispora</taxon>
    </lineage>
</organism>
<reference evidence="2" key="1">
    <citation type="journal article" date="2019" name="MBio">
        <title>Comparative genomics for the elucidation of multidrug resistance (MDR) in Candida lusitaniae.</title>
        <authorList>
            <person name="Kannan A."/>
            <person name="Asner S.A."/>
            <person name="Trachsel E."/>
            <person name="Kelly S."/>
            <person name="Parker J."/>
            <person name="Sanglard D."/>
        </authorList>
    </citation>
    <scope>NUCLEOTIDE SEQUENCE [LARGE SCALE GENOMIC DNA]</scope>
    <source>
        <strain evidence="2">P1</strain>
    </source>
</reference>
<name>A0ACD0WMG5_CLALS</name>
<sequence>MRPHNSHNATLQRETDNRLQIRSQIAILCYHSYKFILHSIDLLQNIMSLRWGILGAGKISGQFVHDLLVSIEEGEKTHIITSVGSRDEKKGHEFIENHGITAEANLGYSPKVQDYEGLYANPDVDVVYIGTPHNFHKEQVLSVLEHGKHVVCEKPFTVTSDEAREIFEVAKSKNLLVMEAMWTRFFPAVSMMKKHIFEDKVLGDVYRLVADLSSNFDIKNMPPSSRIRNINLAGGTTLDMGIYPLTYARILLDQGTGKNAMPFEHKAFLTLDPTDGVDHLSTILLKYNDGKHAILTSSNLVDGPSPFLRLEGSEGVLTMYADNPAKARHFKIEFKDGRDPIEFEEKNNYIGFIHEANAAFKAIQEGKTQVSEIPWDETLLVMETMDKVRHDNGLYYPGEGRTKN</sequence>
<keyword evidence="2" id="KW-1185">Reference proteome</keyword>
<dbReference type="EMBL" id="CP038487">
    <property type="protein sequence ID" value="QFZ28590.1"/>
    <property type="molecule type" value="Genomic_DNA"/>
</dbReference>